<sequence length="68" mass="8063">MFFLLNLLVVLVYIMCCGVRVNGPLLPELVYFFSIRIQIKLHSQRKIEWEMCSVKQKQNINCLFVNDL</sequence>
<dbReference type="AlphaFoldDB" id="A0A0L8IFX8"/>
<reference evidence="2" key="1">
    <citation type="submission" date="2015-07" db="EMBL/GenBank/DDBJ databases">
        <title>MeaNS - Measles Nucleotide Surveillance Program.</title>
        <authorList>
            <person name="Tran T."/>
            <person name="Druce J."/>
        </authorList>
    </citation>
    <scope>NUCLEOTIDE SEQUENCE</scope>
    <source>
        <strain evidence="2">UCB-OBI-ISO-001</strain>
        <tissue evidence="2">Gonad</tissue>
    </source>
</reference>
<accession>A0A0L8IFX8</accession>
<evidence type="ECO:0000256" key="1">
    <source>
        <dbReference type="SAM" id="SignalP"/>
    </source>
</evidence>
<feature type="signal peptide" evidence="1">
    <location>
        <begin position="1"/>
        <end position="18"/>
    </location>
</feature>
<protein>
    <recommendedName>
        <fullName evidence="3">Secreted protein</fullName>
    </recommendedName>
</protein>
<gene>
    <name evidence="2" type="ORF">OCBIM_22004526mg</name>
</gene>
<organism evidence="2">
    <name type="scientific">Octopus bimaculoides</name>
    <name type="common">California two-spotted octopus</name>
    <dbReference type="NCBI Taxonomy" id="37653"/>
    <lineage>
        <taxon>Eukaryota</taxon>
        <taxon>Metazoa</taxon>
        <taxon>Spiralia</taxon>
        <taxon>Lophotrochozoa</taxon>
        <taxon>Mollusca</taxon>
        <taxon>Cephalopoda</taxon>
        <taxon>Coleoidea</taxon>
        <taxon>Octopodiformes</taxon>
        <taxon>Octopoda</taxon>
        <taxon>Incirrata</taxon>
        <taxon>Octopodidae</taxon>
        <taxon>Octopus</taxon>
    </lineage>
</organism>
<dbReference type="EMBL" id="KQ415805">
    <property type="protein sequence ID" value="KOG00391.1"/>
    <property type="molecule type" value="Genomic_DNA"/>
</dbReference>
<feature type="chain" id="PRO_5005584331" description="Secreted protein" evidence="1">
    <location>
        <begin position="19"/>
        <end position="68"/>
    </location>
</feature>
<name>A0A0L8IFX8_OCTBM</name>
<evidence type="ECO:0008006" key="3">
    <source>
        <dbReference type="Google" id="ProtNLM"/>
    </source>
</evidence>
<keyword evidence="1" id="KW-0732">Signal</keyword>
<evidence type="ECO:0000313" key="2">
    <source>
        <dbReference type="EMBL" id="KOG00391.1"/>
    </source>
</evidence>
<proteinExistence type="predicted"/>